<dbReference type="OrthoDB" id="3078737at2"/>
<dbReference type="STRING" id="888061.AXF15_00200"/>
<gene>
    <name evidence="1" type="ORF">AXF15_00200</name>
</gene>
<dbReference type="RefSeq" id="WP_066601602.1">
    <property type="nucleotide sequence ID" value="NZ_CP014230.1"/>
</dbReference>
<organism evidence="1 2">
    <name type="scientific">Desulfomicrobium orale DSM 12838</name>
    <dbReference type="NCBI Taxonomy" id="888061"/>
    <lineage>
        <taxon>Bacteria</taxon>
        <taxon>Pseudomonadati</taxon>
        <taxon>Thermodesulfobacteriota</taxon>
        <taxon>Desulfovibrionia</taxon>
        <taxon>Desulfovibrionales</taxon>
        <taxon>Desulfomicrobiaceae</taxon>
        <taxon>Desulfomicrobium</taxon>
    </lineage>
</organism>
<dbReference type="EMBL" id="CP014230">
    <property type="protein sequence ID" value="AMD91689.1"/>
    <property type="molecule type" value="Genomic_DNA"/>
</dbReference>
<reference evidence="2" key="1">
    <citation type="submission" date="2016-02" db="EMBL/GenBank/DDBJ databases">
        <authorList>
            <person name="Holder M.E."/>
            <person name="Ajami N.J."/>
            <person name="Petrosino J.F."/>
        </authorList>
    </citation>
    <scope>NUCLEOTIDE SEQUENCE [LARGE SCALE GENOMIC DNA]</scope>
    <source>
        <strain evidence="2">DSM 12838</strain>
    </source>
</reference>
<dbReference type="Proteomes" id="UP000063964">
    <property type="component" value="Chromosome"/>
</dbReference>
<name>A0A0X8JMY0_9BACT</name>
<keyword evidence="2" id="KW-1185">Reference proteome</keyword>
<protein>
    <submittedName>
        <fullName evidence="1">Transcriptional regulator</fullName>
    </submittedName>
</protein>
<accession>A0A0X8JMY0</accession>
<evidence type="ECO:0000313" key="1">
    <source>
        <dbReference type="EMBL" id="AMD91689.1"/>
    </source>
</evidence>
<dbReference type="AlphaFoldDB" id="A0A0X8JMY0"/>
<sequence>MLKFFIFAAACYLLYKLFMNDRKKKAQVRTARNEAMAKEGVLVKDPVCGTYVSRDSDIRIKDGGEVRCFCSYECRDKYLKELQS</sequence>
<dbReference type="KEGG" id="doa:AXF15_00200"/>
<evidence type="ECO:0000313" key="2">
    <source>
        <dbReference type="Proteomes" id="UP000063964"/>
    </source>
</evidence>
<proteinExistence type="predicted"/>